<protein>
    <submittedName>
        <fullName evidence="1">Uncharacterized protein</fullName>
    </submittedName>
</protein>
<accession>X0WH63</accession>
<proteinExistence type="predicted"/>
<comment type="caution">
    <text evidence="1">The sequence shown here is derived from an EMBL/GenBank/DDBJ whole genome shotgun (WGS) entry which is preliminary data.</text>
</comment>
<sequence length="242" mass="26505">MALATADEAEILKHNSASVTSISANTMVAITSADGYYNLTITAAQLDTEGRLTVLINDTSLCLPVRADFIVQHANVFDSFHAAATTDYLQVEAINLSLGGSPGFVSPVGFTDESMITRLYSSAGLSNILDDVSGTDEDDVISQVIVDAEQTVISRLSQWFDPDDMVTNNWVNSRTTWIAAHFLSMRRGNEHYFEHLYQEAITELNAMASGELQPPHDIPLRFESTASMANYKIDERFGVAKT</sequence>
<reference evidence="1" key="1">
    <citation type="journal article" date="2014" name="Front. Microbiol.">
        <title>High frequency of phylogenetically diverse reductive dehalogenase-homologous genes in deep subseafloor sedimentary metagenomes.</title>
        <authorList>
            <person name="Kawai M."/>
            <person name="Futagami T."/>
            <person name="Toyoda A."/>
            <person name="Takaki Y."/>
            <person name="Nishi S."/>
            <person name="Hori S."/>
            <person name="Arai W."/>
            <person name="Tsubouchi T."/>
            <person name="Morono Y."/>
            <person name="Uchiyama I."/>
            <person name="Ito T."/>
            <person name="Fujiyama A."/>
            <person name="Inagaki F."/>
            <person name="Takami H."/>
        </authorList>
    </citation>
    <scope>NUCLEOTIDE SEQUENCE</scope>
    <source>
        <strain evidence="1">Expedition CK06-06</strain>
    </source>
</reference>
<organism evidence="1">
    <name type="scientific">marine sediment metagenome</name>
    <dbReference type="NCBI Taxonomy" id="412755"/>
    <lineage>
        <taxon>unclassified sequences</taxon>
        <taxon>metagenomes</taxon>
        <taxon>ecological metagenomes</taxon>
    </lineage>
</organism>
<name>X0WH63_9ZZZZ</name>
<gene>
    <name evidence="1" type="ORF">S01H1_73553</name>
</gene>
<dbReference type="EMBL" id="BARS01049155">
    <property type="protein sequence ID" value="GAG29995.1"/>
    <property type="molecule type" value="Genomic_DNA"/>
</dbReference>
<evidence type="ECO:0000313" key="1">
    <source>
        <dbReference type="EMBL" id="GAG29995.1"/>
    </source>
</evidence>
<feature type="non-terminal residue" evidence="1">
    <location>
        <position position="242"/>
    </location>
</feature>
<dbReference type="AlphaFoldDB" id="X0WH63"/>